<sequence>MAQTSFLKNTFKLLPQFYLELFDSDQVFLAAAQIIGKKILRFRIDSRVSYKKGDGVYGRLYGLRSNFFIQISGIVKERKEIQSKYYSKFCELEIESDEDIE</sequence>
<dbReference type="RefSeq" id="WP_100709018.1">
    <property type="nucleotide sequence ID" value="NZ_NPDR01000001.1"/>
</dbReference>
<organism evidence="1 2">
    <name type="scientific">Leptospira saintgironsiae</name>
    <dbReference type="NCBI Taxonomy" id="2023183"/>
    <lineage>
        <taxon>Bacteria</taxon>
        <taxon>Pseudomonadati</taxon>
        <taxon>Spirochaetota</taxon>
        <taxon>Spirochaetia</taxon>
        <taxon>Leptospirales</taxon>
        <taxon>Leptospiraceae</taxon>
        <taxon>Leptospira</taxon>
    </lineage>
</organism>
<comment type="caution">
    <text evidence="1">The sequence shown here is derived from an EMBL/GenBank/DDBJ whole genome shotgun (WGS) entry which is preliminary data.</text>
</comment>
<dbReference type="OrthoDB" id="330423at2"/>
<evidence type="ECO:0000313" key="1">
    <source>
        <dbReference type="EMBL" id="PJZ50925.1"/>
    </source>
</evidence>
<accession>A0A2M9YHA4</accession>
<name>A0A2M9YHA4_9LEPT</name>
<evidence type="ECO:0000313" key="2">
    <source>
        <dbReference type="Proteomes" id="UP000231926"/>
    </source>
</evidence>
<protein>
    <submittedName>
        <fullName evidence="1">Uncharacterized protein</fullName>
    </submittedName>
</protein>
<dbReference type="AlphaFoldDB" id="A0A2M9YHA4"/>
<keyword evidence="2" id="KW-1185">Reference proteome</keyword>
<gene>
    <name evidence="1" type="ORF">CH362_03965</name>
</gene>
<dbReference type="Proteomes" id="UP000231926">
    <property type="component" value="Unassembled WGS sequence"/>
</dbReference>
<reference evidence="1 2" key="1">
    <citation type="submission" date="2017-07" db="EMBL/GenBank/DDBJ databases">
        <title>Leptospira spp. isolated from tropical soils.</title>
        <authorList>
            <person name="Thibeaux R."/>
            <person name="Iraola G."/>
            <person name="Ferres I."/>
            <person name="Bierque E."/>
            <person name="Girault D."/>
            <person name="Soupe-Gilbert M.-E."/>
            <person name="Picardeau M."/>
            <person name="Goarant C."/>
        </authorList>
    </citation>
    <scope>NUCLEOTIDE SEQUENCE [LARGE SCALE GENOMIC DNA]</scope>
    <source>
        <strain evidence="1 2">FH4-C-A2</strain>
    </source>
</reference>
<dbReference type="EMBL" id="NPDR01000001">
    <property type="protein sequence ID" value="PJZ50925.1"/>
    <property type="molecule type" value="Genomic_DNA"/>
</dbReference>
<proteinExistence type="predicted"/>